<protein>
    <recommendedName>
        <fullName evidence="2">CUE domain-containing protein</fullName>
    </recommendedName>
</protein>
<proteinExistence type="predicted"/>
<dbReference type="InterPro" id="IPR040192">
    <property type="entry name" value="CUEDC1"/>
</dbReference>
<dbReference type="SMART" id="SM00546">
    <property type="entry name" value="CUE"/>
    <property type="match status" value="1"/>
</dbReference>
<feature type="compositionally biased region" description="Polar residues" evidence="1">
    <location>
        <begin position="277"/>
        <end position="291"/>
    </location>
</feature>
<name>E4XFZ1_OIKDI</name>
<dbReference type="PANTHER" id="PTHR13467:SF3">
    <property type="entry name" value="CUE DOMAIN-CONTAINING PROTEIN 1"/>
    <property type="match status" value="1"/>
</dbReference>
<dbReference type="InterPro" id="IPR009060">
    <property type="entry name" value="UBA-like_sf"/>
</dbReference>
<accession>E4XFZ1</accession>
<evidence type="ECO:0000313" key="3">
    <source>
        <dbReference type="EMBL" id="CBY24531.1"/>
    </source>
</evidence>
<dbReference type="InParanoid" id="E4XFZ1"/>
<dbReference type="SUPFAM" id="SSF46934">
    <property type="entry name" value="UBA-like"/>
    <property type="match status" value="1"/>
</dbReference>
<dbReference type="CDD" id="cd14279">
    <property type="entry name" value="CUE"/>
    <property type="match status" value="1"/>
</dbReference>
<dbReference type="OrthoDB" id="5794653at2759"/>
<organism evidence="3">
    <name type="scientific">Oikopleura dioica</name>
    <name type="common">Tunicate</name>
    <dbReference type="NCBI Taxonomy" id="34765"/>
    <lineage>
        <taxon>Eukaryota</taxon>
        <taxon>Metazoa</taxon>
        <taxon>Chordata</taxon>
        <taxon>Tunicata</taxon>
        <taxon>Appendicularia</taxon>
        <taxon>Copelata</taxon>
        <taxon>Oikopleuridae</taxon>
        <taxon>Oikopleura</taxon>
    </lineage>
</organism>
<keyword evidence="4" id="KW-1185">Reference proteome</keyword>
<gene>
    <name evidence="3" type="ORF">GSOID_T00010399001</name>
</gene>
<dbReference type="Proteomes" id="UP000001307">
    <property type="component" value="Unassembled WGS sequence"/>
</dbReference>
<dbReference type="EMBL" id="FN653046">
    <property type="protein sequence ID" value="CBY24531.1"/>
    <property type="molecule type" value="Genomic_DNA"/>
</dbReference>
<feature type="region of interest" description="Disordered" evidence="1">
    <location>
        <begin position="226"/>
        <end position="246"/>
    </location>
</feature>
<feature type="domain" description="CUE" evidence="2">
    <location>
        <begin position="8"/>
        <end position="51"/>
    </location>
</feature>
<dbReference type="InterPro" id="IPR003892">
    <property type="entry name" value="CUE"/>
</dbReference>
<dbReference type="PANTHER" id="PTHR13467">
    <property type="entry name" value="CUE DOMAIN CONTAINING PROTEIN 1"/>
    <property type="match status" value="1"/>
</dbReference>
<dbReference type="AlphaFoldDB" id="E4XFZ1"/>
<dbReference type="Gene3D" id="1.10.8.10">
    <property type="entry name" value="DNA helicase RuvA subunit, C-terminal domain"/>
    <property type="match status" value="1"/>
</dbReference>
<evidence type="ECO:0000313" key="4">
    <source>
        <dbReference type="Proteomes" id="UP000001307"/>
    </source>
</evidence>
<evidence type="ECO:0000259" key="2">
    <source>
        <dbReference type="PROSITE" id="PS51140"/>
    </source>
</evidence>
<dbReference type="PROSITE" id="PS51140">
    <property type="entry name" value="CUE"/>
    <property type="match status" value="1"/>
</dbReference>
<reference evidence="3" key="1">
    <citation type="journal article" date="2010" name="Science">
        <title>Plasticity of animal genome architecture unmasked by rapid evolution of a pelagic tunicate.</title>
        <authorList>
            <person name="Denoeud F."/>
            <person name="Henriet S."/>
            <person name="Mungpakdee S."/>
            <person name="Aury J.M."/>
            <person name="Da Silva C."/>
            <person name="Brinkmann H."/>
            <person name="Mikhaleva J."/>
            <person name="Olsen L.C."/>
            <person name="Jubin C."/>
            <person name="Canestro C."/>
            <person name="Bouquet J.M."/>
            <person name="Danks G."/>
            <person name="Poulain J."/>
            <person name="Campsteijn C."/>
            <person name="Adamski M."/>
            <person name="Cross I."/>
            <person name="Yadetie F."/>
            <person name="Muffato M."/>
            <person name="Louis A."/>
            <person name="Butcher S."/>
            <person name="Tsagkogeorga G."/>
            <person name="Konrad A."/>
            <person name="Singh S."/>
            <person name="Jensen M.F."/>
            <person name="Cong E.H."/>
            <person name="Eikeseth-Otteraa H."/>
            <person name="Noel B."/>
            <person name="Anthouard V."/>
            <person name="Porcel B.M."/>
            <person name="Kachouri-Lafond R."/>
            <person name="Nishino A."/>
            <person name="Ugolini M."/>
            <person name="Chourrout P."/>
            <person name="Nishida H."/>
            <person name="Aasland R."/>
            <person name="Huzurbazar S."/>
            <person name="Westhof E."/>
            <person name="Delsuc F."/>
            <person name="Lehrach H."/>
            <person name="Reinhardt R."/>
            <person name="Weissenbach J."/>
            <person name="Roy S.W."/>
            <person name="Artiguenave F."/>
            <person name="Postlethwait J.H."/>
            <person name="Manak J.R."/>
            <person name="Thompson E.M."/>
            <person name="Jaillon O."/>
            <person name="Du Pasquier L."/>
            <person name="Boudinot P."/>
            <person name="Liberles D.A."/>
            <person name="Volff J.N."/>
            <person name="Philippe H."/>
            <person name="Lenhard B."/>
            <person name="Roest Crollius H."/>
            <person name="Wincker P."/>
            <person name="Chourrout D."/>
        </authorList>
    </citation>
    <scope>NUCLEOTIDE SEQUENCE [LARGE SCALE GENOMIC DNA]</scope>
</reference>
<evidence type="ECO:0000256" key="1">
    <source>
        <dbReference type="SAM" id="MobiDB-lite"/>
    </source>
</evidence>
<feature type="region of interest" description="Disordered" evidence="1">
    <location>
        <begin position="268"/>
        <end position="300"/>
    </location>
</feature>
<sequence length="300" mass="33406">MVIENVLEYGKAMAQFSEMFPKISPEGIDKILRRNDGDVESTMEMLLAISSDEDRFLPLFEVNDDAAKDESKQGKPFHRSPRPPSYREALQCPSMSSERLRPAVKKNVPPSIPSPSLRYLRARNSGETNSFGRHANHREISQIEEDAHIARQLQKNEIFQRKPRNLAAARSPSPTHVYLSSFQGAPLSLNDPNDEEFGGVGISSSSDYEGPTSDFGFLPGDENSNSTRGWVASAASKPRQKGKQSFTNGLASVTNWCRSKFKKIDNGTARDYRPKIGSTNRSFSLSENNETLLEAPHSNK</sequence>
<dbReference type="Pfam" id="PF02845">
    <property type="entry name" value="CUE"/>
    <property type="match status" value="1"/>
</dbReference>
<feature type="region of interest" description="Disordered" evidence="1">
    <location>
        <begin position="67"/>
        <end position="118"/>
    </location>
</feature>
<dbReference type="GO" id="GO:0043130">
    <property type="term" value="F:ubiquitin binding"/>
    <property type="evidence" value="ECO:0007669"/>
    <property type="project" value="InterPro"/>
</dbReference>